<protein>
    <recommendedName>
        <fullName evidence="3">Thioredoxin domain-containing protein 17</fullName>
    </recommendedName>
</protein>
<dbReference type="EMBL" id="KQ972166">
    <property type="protein sequence ID" value="KYB24618.1"/>
    <property type="molecule type" value="Genomic_DNA"/>
</dbReference>
<sequence>MVKKHYVEGYDNFCKFIENFDSQGELVHIYFGGSKLPSGESWCDDCVRAAPVIEEALDKTQYQGHFIYVQVGDRPFWKDMNCPFRKDKKTKLMVLPTVLRWNQPQRLEGDQCEKLELLELLFTDE</sequence>
<reference evidence="8 9" key="2">
    <citation type="journal article" date="2010" name="Nucleic Acids Res.">
        <title>BeetleBase in 2010: revisions to provide comprehensive genomic information for Tribolium castaneum.</title>
        <authorList>
            <person name="Kim H.S."/>
            <person name="Murphy T."/>
            <person name="Xia J."/>
            <person name="Caragea D."/>
            <person name="Park Y."/>
            <person name="Beeman R.W."/>
            <person name="Lorenzen M.D."/>
            <person name="Butcher S."/>
            <person name="Manak J.R."/>
            <person name="Brown S.J."/>
        </authorList>
    </citation>
    <scope>NUCLEOTIDE SEQUENCE [LARGE SCALE GENOMIC DNA]</scope>
    <source>
        <strain evidence="8 9">Georgia GA2</strain>
    </source>
</reference>
<dbReference type="KEGG" id="tca:655484"/>
<proteinExistence type="inferred from homology"/>
<keyword evidence="9" id="KW-1185">Reference proteome</keyword>
<name>A0A139W9N0_TRICA</name>
<reference evidence="8 9" key="1">
    <citation type="journal article" date="2008" name="Nature">
        <title>The genome of the model beetle and pest Tribolium castaneum.</title>
        <authorList>
            <consortium name="Tribolium Genome Sequencing Consortium"/>
            <person name="Richards S."/>
            <person name="Gibbs R.A."/>
            <person name="Weinstock G.M."/>
            <person name="Brown S.J."/>
            <person name="Denell R."/>
            <person name="Beeman R.W."/>
            <person name="Gibbs R."/>
            <person name="Beeman R.W."/>
            <person name="Brown S.J."/>
            <person name="Bucher G."/>
            <person name="Friedrich M."/>
            <person name="Grimmelikhuijzen C.J."/>
            <person name="Klingler M."/>
            <person name="Lorenzen M."/>
            <person name="Richards S."/>
            <person name="Roth S."/>
            <person name="Schroder R."/>
            <person name="Tautz D."/>
            <person name="Zdobnov E.M."/>
            <person name="Muzny D."/>
            <person name="Gibbs R.A."/>
            <person name="Weinstock G.M."/>
            <person name="Attaway T."/>
            <person name="Bell S."/>
            <person name="Buhay C.J."/>
            <person name="Chandrabose M.N."/>
            <person name="Chavez D."/>
            <person name="Clerk-Blankenburg K.P."/>
            <person name="Cree A."/>
            <person name="Dao M."/>
            <person name="Davis C."/>
            <person name="Chacko J."/>
            <person name="Dinh H."/>
            <person name="Dugan-Rocha S."/>
            <person name="Fowler G."/>
            <person name="Garner T.T."/>
            <person name="Garnes J."/>
            <person name="Gnirke A."/>
            <person name="Hawes A."/>
            <person name="Hernandez J."/>
            <person name="Hines S."/>
            <person name="Holder M."/>
            <person name="Hume J."/>
            <person name="Jhangiani S.N."/>
            <person name="Joshi V."/>
            <person name="Khan Z.M."/>
            <person name="Jackson L."/>
            <person name="Kovar C."/>
            <person name="Kowis A."/>
            <person name="Lee S."/>
            <person name="Lewis L.R."/>
            <person name="Margolis J."/>
            <person name="Morgan M."/>
            <person name="Nazareth L.V."/>
            <person name="Nguyen N."/>
            <person name="Okwuonu G."/>
            <person name="Parker D."/>
            <person name="Richards S."/>
            <person name="Ruiz S.J."/>
            <person name="Santibanez J."/>
            <person name="Savard J."/>
            <person name="Scherer S.E."/>
            <person name="Schneider B."/>
            <person name="Sodergren E."/>
            <person name="Tautz D."/>
            <person name="Vattahil S."/>
            <person name="Villasana D."/>
            <person name="White C.S."/>
            <person name="Wright R."/>
            <person name="Park Y."/>
            <person name="Beeman R.W."/>
            <person name="Lord J."/>
            <person name="Oppert B."/>
            <person name="Lorenzen M."/>
            <person name="Brown S."/>
            <person name="Wang L."/>
            <person name="Savard J."/>
            <person name="Tautz D."/>
            <person name="Richards S."/>
            <person name="Weinstock G."/>
            <person name="Gibbs R.A."/>
            <person name="Liu Y."/>
            <person name="Worley K."/>
            <person name="Weinstock G."/>
            <person name="Elsik C.G."/>
            <person name="Reese J.T."/>
            <person name="Elhaik E."/>
            <person name="Landan G."/>
            <person name="Graur D."/>
            <person name="Arensburger P."/>
            <person name="Atkinson P."/>
            <person name="Beeman R.W."/>
            <person name="Beidler J."/>
            <person name="Brown S.J."/>
            <person name="Demuth J.P."/>
            <person name="Drury D.W."/>
            <person name="Du Y.Z."/>
            <person name="Fujiwara H."/>
            <person name="Lorenzen M."/>
            <person name="Maselli V."/>
            <person name="Osanai M."/>
            <person name="Park Y."/>
            <person name="Robertson H.M."/>
            <person name="Tu Z."/>
            <person name="Wang J.J."/>
            <person name="Wang S."/>
            <person name="Richards S."/>
            <person name="Song H."/>
            <person name="Zhang L."/>
            <person name="Sodergren E."/>
            <person name="Werner D."/>
            <person name="Stanke M."/>
            <person name="Morgenstern B."/>
            <person name="Solovyev V."/>
            <person name="Kosarev P."/>
            <person name="Brown G."/>
            <person name="Chen H.C."/>
            <person name="Ermolaeva O."/>
            <person name="Hlavina W."/>
            <person name="Kapustin Y."/>
            <person name="Kiryutin B."/>
            <person name="Kitts P."/>
            <person name="Maglott D."/>
            <person name="Pruitt K."/>
            <person name="Sapojnikov V."/>
            <person name="Souvorov A."/>
            <person name="Mackey A.J."/>
            <person name="Waterhouse R.M."/>
            <person name="Wyder S."/>
            <person name="Zdobnov E.M."/>
            <person name="Zdobnov E.M."/>
            <person name="Wyder S."/>
            <person name="Kriventseva E.V."/>
            <person name="Kadowaki T."/>
            <person name="Bork P."/>
            <person name="Aranda M."/>
            <person name="Bao R."/>
            <person name="Beermann A."/>
            <person name="Berns N."/>
            <person name="Bolognesi R."/>
            <person name="Bonneton F."/>
            <person name="Bopp D."/>
            <person name="Brown S.J."/>
            <person name="Bucher G."/>
            <person name="Butts T."/>
            <person name="Chaumot A."/>
            <person name="Denell R.E."/>
            <person name="Ferrier D.E."/>
            <person name="Friedrich M."/>
            <person name="Gordon C.M."/>
            <person name="Jindra M."/>
            <person name="Klingler M."/>
            <person name="Lan Q."/>
            <person name="Lattorff H.M."/>
            <person name="Laudet V."/>
            <person name="von Levetsow C."/>
            <person name="Liu Z."/>
            <person name="Lutz R."/>
            <person name="Lynch J.A."/>
            <person name="da Fonseca R.N."/>
            <person name="Posnien N."/>
            <person name="Reuter R."/>
            <person name="Roth S."/>
            <person name="Savard J."/>
            <person name="Schinko J.B."/>
            <person name="Schmitt C."/>
            <person name="Schoppmeier M."/>
            <person name="Schroder R."/>
            <person name="Shippy T.D."/>
            <person name="Simonnet F."/>
            <person name="Marques-Souza H."/>
            <person name="Tautz D."/>
            <person name="Tomoyasu Y."/>
            <person name="Trauner J."/>
            <person name="Van der Zee M."/>
            <person name="Vervoort M."/>
            <person name="Wittkopp N."/>
            <person name="Wimmer E.A."/>
            <person name="Yang X."/>
            <person name="Jones A.K."/>
            <person name="Sattelle D.B."/>
            <person name="Ebert P.R."/>
            <person name="Nelson D."/>
            <person name="Scott J.G."/>
            <person name="Beeman R.W."/>
            <person name="Muthukrishnan S."/>
            <person name="Kramer K.J."/>
            <person name="Arakane Y."/>
            <person name="Beeman R.W."/>
            <person name="Zhu Q."/>
            <person name="Hogenkamp D."/>
            <person name="Dixit R."/>
            <person name="Oppert B."/>
            <person name="Jiang H."/>
            <person name="Zou Z."/>
            <person name="Marshall J."/>
            <person name="Elpidina E."/>
            <person name="Vinokurov K."/>
            <person name="Oppert C."/>
            <person name="Zou Z."/>
            <person name="Evans J."/>
            <person name="Lu Z."/>
            <person name="Zhao P."/>
            <person name="Sumathipala N."/>
            <person name="Altincicek B."/>
            <person name="Vilcinskas A."/>
            <person name="Williams M."/>
            <person name="Hultmark D."/>
            <person name="Hetru C."/>
            <person name="Jiang H."/>
            <person name="Grimmelikhuijzen C.J."/>
            <person name="Hauser F."/>
            <person name="Cazzamali G."/>
            <person name="Williamson M."/>
            <person name="Park Y."/>
            <person name="Li B."/>
            <person name="Tanaka Y."/>
            <person name="Predel R."/>
            <person name="Neupert S."/>
            <person name="Schachtner J."/>
            <person name="Verleyen P."/>
            <person name="Raible F."/>
            <person name="Bork P."/>
            <person name="Friedrich M."/>
            <person name="Walden K.K."/>
            <person name="Robertson H.M."/>
            <person name="Angeli S."/>
            <person name="Foret S."/>
            <person name="Bucher G."/>
            <person name="Schuetz S."/>
            <person name="Maleszka R."/>
            <person name="Wimmer E.A."/>
            <person name="Beeman R.W."/>
            <person name="Lorenzen M."/>
            <person name="Tomoyasu Y."/>
            <person name="Miller S.C."/>
            <person name="Grossmann D."/>
            <person name="Bucher G."/>
        </authorList>
    </citation>
    <scope>NUCLEOTIDE SEQUENCE [LARGE SCALE GENOMIC DNA]</scope>
    <source>
        <strain evidence="8 9">Georgia GA2</strain>
    </source>
</reference>
<dbReference type="OrthoDB" id="78947at2759"/>
<feature type="domain" description="Thioredoxin" evidence="7">
    <location>
        <begin position="7"/>
        <end position="124"/>
    </location>
</feature>
<evidence type="ECO:0000256" key="5">
    <source>
        <dbReference type="ARBA" id="ARBA00023157"/>
    </source>
</evidence>
<dbReference type="Gene3D" id="3.40.30.10">
    <property type="entry name" value="Glutaredoxin"/>
    <property type="match status" value="1"/>
</dbReference>
<dbReference type="Proteomes" id="UP000007266">
    <property type="component" value="Unassembled WGS sequence"/>
</dbReference>
<evidence type="ECO:0000313" key="8">
    <source>
        <dbReference type="EMBL" id="KYB24618.1"/>
    </source>
</evidence>
<gene>
    <name evidence="8" type="primary">AUGUSTUS-3.0.2_31743</name>
    <name evidence="8" type="ORF">TcasGA2_TC031743</name>
</gene>
<dbReference type="GO" id="GO:0047134">
    <property type="term" value="F:protein-disulfide reductase [NAD(P)H] activity"/>
    <property type="evidence" value="ECO:0000318"/>
    <property type="project" value="GO_Central"/>
</dbReference>
<dbReference type="PANTHER" id="PTHR12452:SF0">
    <property type="entry name" value="THIOREDOXIN DOMAIN-CONTAINING PROTEIN 17"/>
    <property type="match status" value="1"/>
</dbReference>
<evidence type="ECO:0000256" key="4">
    <source>
        <dbReference type="ARBA" id="ARBA00022490"/>
    </source>
</evidence>
<dbReference type="GO" id="GO:0005829">
    <property type="term" value="C:cytosol"/>
    <property type="evidence" value="ECO:0000318"/>
    <property type="project" value="GO_Central"/>
</dbReference>
<accession>A0A139W9N0</accession>
<keyword evidence="5" id="KW-1015">Disulfide bond</keyword>
<dbReference type="STRING" id="7070.A0A139W9N0"/>
<evidence type="ECO:0000256" key="1">
    <source>
        <dbReference type="ARBA" id="ARBA00004496"/>
    </source>
</evidence>
<organism evidence="8 9">
    <name type="scientific">Tribolium castaneum</name>
    <name type="common">Red flour beetle</name>
    <dbReference type="NCBI Taxonomy" id="7070"/>
    <lineage>
        <taxon>Eukaryota</taxon>
        <taxon>Metazoa</taxon>
        <taxon>Ecdysozoa</taxon>
        <taxon>Arthropoda</taxon>
        <taxon>Hexapoda</taxon>
        <taxon>Insecta</taxon>
        <taxon>Pterygota</taxon>
        <taxon>Neoptera</taxon>
        <taxon>Endopterygota</taxon>
        <taxon>Coleoptera</taxon>
        <taxon>Polyphaga</taxon>
        <taxon>Cucujiformia</taxon>
        <taxon>Tenebrionidae</taxon>
        <taxon>Tenebrionidae incertae sedis</taxon>
        <taxon>Tribolium</taxon>
    </lineage>
</organism>
<dbReference type="PANTHER" id="PTHR12452">
    <property type="entry name" value="42-9-9 PROTEIN-RELATED"/>
    <property type="match status" value="1"/>
</dbReference>
<dbReference type="InParanoid" id="A0A139W9N0"/>
<comment type="subcellular location">
    <subcellularLocation>
        <location evidence="1">Cytoplasm</location>
    </subcellularLocation>
</comment>
<comment type="similarity">
    <text evidence="2">Belongs to the thioredoxin family.</text>
</comment>
<dbReference type="FunFam" id="3.40.30.10:FF:000124">
    <property type="entry name" value="Thioredoxin domain-containing 17"/>
    <property type="match status" value="1"/>
</dbReference>
<dbReference type="InterPro" id="IPR036249">
    <property type="entry name" value="Thioredoxin-like_sf"/>
</dbReference>
<evidence type="ECO:0000256" key="2">
    <source>
        <dbReference type="ARBA" id="ARBA00008987"/>
    </source>
</evidence>
<evidence type="ECO:0000256" key="3">
    <source>
        <dbReference type="ARBA" id="ARBA00016949"/>
    </source>
</evidence>
<evidence type="ECO:0000256" key="6">
    <source>
        <dbReference type="ARBA" id="ARBA00023284"/>
    </source>
</evidence>
<dbReference type="OMA" id="PRDYWKN"/>
<dbReference type="Pfam" id="PF06110">
    <property type="entry name" value="TXD17-like_Trx"/>
    <property type="match status" value="1"/>
</dbReference>
<dbReference type="FunCoup" id="A0A139W9N0">
    <property type="interactions" value="860"/>
</dbReference>
<dbReference type="AlphaFoldDB" id="A0A139W9N0"/>
<dbReference type="SUPFAM" id="SSF52833">
    <property type="entry name" value="Thioredoxin-like"/>
    <property type="match status" value="1"/>
</dbReference>
<keyword evidence="4" id="KW-0963">Cytoplasm</keyword>
<keyword evidence="6" id="KW-0676">Redox-active center</keyword>
<evidence type="ECO:0000313" key="9">
    <source>
        <dbReference type="Proteomes" id="UP000007266"/>
    </source>
</evidence>
<dbReference type="InterPro" id="IPR010357">
    <property type="entry name" value="TXNDC17_dom"/>
</dbReference>
<dbReference type="InterPro" id="IPR045108">
    <property type="entry name" value="TXNDC17-like"/>
</dbReference>
<evidence type="ECO:0000259" key="7">
    <source>
        <dbReference type="Pfam" id="PF06110"/>
    </source>
</evidence>